<dbReference type="AlphaFoldDB" id="A0A2P2EAZ3"/>
<dbReference type="OrthoDB" id="3829432at2"/>
<name>A0A2P2EAZ3_9PROT</name>
<evidence type="ECO:0008006" key="3">
    <source>
        <dbReference type="Google" id="ProtNLM"/>
    </source>
</evidence>
<dbReference type="SUPFAM" id="SSF51182">
    <property type="entry name" value="RmlC-like cupins"/>
    <property type="match status" value="1"/>
</dbReference>
<evidence type="ECO:0000313" key="2">
    <source>
        <dbReference type="Proteomes" id="UP000245086"/>
    </source>
</evidence>
<sequence length="105" mass="11550">MPDIHTDLAAFTANKAWGARDLAEIAGASVRLHWTDQPYIWHTNQGAEVFMVVDGQVDMSYRVDGVEKTVRLGPNDVFVAHVGDEHIARPVGIARILVVEEKGSI</sequence>
<dbReference type="EMBL" id="BFBR01000005">
    <property type="protein sequence ID" value="GBF58238.1"/>
    <property type="molecule type" value="Genomic_DNA"/>
</dbReference>
<gene>
    <name evidence="1" type="ORF">PbB2_01910</name>
</gene>
<dbReference type="RefSeq" id="WP_108985094.1">
    <property type="nucleotide sequence ID" value="NZ_BFBR01000005.1"/>
</dbReference>
<comment type="caution">
    <text evidence="1">The sequence shown here is derived from an EMBL/GenBank/DDBJ whole genome shotgun (WGS) entry which is preliminary data.</text>
</comment>
<reference evidence="1 2" key="1">
    <citation type="journal article" date="2018" name="Genome Announc.">
        <title>Draft Genome Sequence of "Candidatus Phycosocius bacilliformis," an Alphaproteobacterial Ectosymbiont of the Hydrocarbon-Producing Green Alga Botryococcus braunii.</title>
        <authorList>
            <person name="Tanabe Y."/>
            <person name="Yamaguchi H."/>
            <person name="Watanabe M.M."/>
        </authorList>
    </citation>
    <scope>NUCLEOTIDE SEQUENCE [LARGE SCALE GENOMIC DNA]</scope>
    <source>
        <strain evidence="1 2">BOTRYCO-2</strain>
    </source>
</reference>
<evidence type="ECO:0000313" key="1">
    <source>
        <dbReference type="EMBL" id="GBF58238.1"/>
    </source>
</evidence>
<organism evidence="1 2">
    <name type="scientific">Candidatus Phycosocius bacilliformis</name>
    <dbReference type="NCBI Taxonomy" id="1445552"/>
    <lineage>
        <taxon>Bacteria</taxon>
        <taxon>Pseudomonadati</taxon>
        <taxon>Pseudomonadota</taxon>
        <taxon>Alphaproteobacteria</taxon>
        <taxon>Caulobacterales</taxon>
        <taxon>Caulobacterales incertae sedis</taxon>
        <taxon>Candidatus Phycosocius</taxon>
    </lineage>
</organism>
<dbReference type="InterPro" id="IPR011051">
    <property type="entry name" value="RmlC_Cupin_sf"/>
</dbReference>
<accession>A0A2P2EAZ3</accession>
<dbReference type="Proteomes" id="UP000245086">
    <property type="component" value="Unassembled WGS sequence"/>
</dbReference>
<keyword evidence="2" id="KW-1185">Reference proteome</keyword>
<proteinExistence type="predicted"/>
<dbReference type="Gene3D" id="2.60.120.10">
    <property type="entry name" value="Jelly Rolls"/>
    <property type="match status" value="1"/>
</dbReference>
<protein>
    <recommendedName>
        <fullName evidence="3">Cupin 2 conserved barrel domain-containing protein</fullName>
    </recommendedName>
</protein>
<dbReference type="InterPro" id="IPR014710">
    <property type="entry name" value="RmlC-like_jellyroll"/>
</dbReference>